<name>A0A8C9HMM0_9PRIM</name>
<dbReference type="InterPro" id="IPR043976">
    <property type="entry name" value="GOLGA_cons_dom"/>
</dbReference>
<reference evidence="3" key="1">
    <citation type="submission" date="2025-08" db="UniProtKB">
        <authorList>
            <consortium name="Ensembl"/>
        </authorList>
    </citation>
    <scope>IDENTIFICATION</scope>
</reference>
<organism evidence="3 4">
    <name type="scientific">Piliocolobus tephrosceles</name>
    <name type="common">Ugandan red Colobus</name>
    <dbReference type="NCBI Taxonomy" id="591936"/>
    <lineage>
        <taxon>Eukaryota</taxon>
        <taxon>Metazoa</taxon>
        <taxon>Chordata</taxon>
        <taxon>Craniata</taxon>
        <taxon>Vertebrata</taxon>
        <taxon>Euteleostomi</taxon>
        <taxon>Mammalia</taxon>
        <taxon>Eutheria</taxon>
        <taxon>Euarchontoglires</taxon>
        <taxon>Primates</taxon>
        <taxon>Haplorrhini</taxon>
        <taxon>Catarrhini</taxon>
        <taxon>Cercopithecidae</taxon>
        <taxon>Colobinae</taxon>
        <taxon>Piliocolobus</taxon>
    </lineage>
</organism>
<dbReference type="AlphaFoldDB" id="A0A8C9HMM0"/>
<proteinExistence type="predicted"/>
<dbReference type="Proteomes" id="UP000694416">
    <property type="component" value="Unplaced"/>
</dbReference>
<accession>A0A8C9HMM0</accession>
<reference evidence="3" key="2">
    <citation type="submission" date="2025-09" db="UniProtKB">
        <authorList>
            <consortium name="Ensembl"/>
        </authorList>
    </citation>
    <scope>IDENTIFICATION</scope>
</reference>
<dbReference type="Pfam" id="PF15070">
    <property type="entry name" value="GOLGA2L5"/>
    <property type="match status" value="1"/>
</dbReference>
<evidence type="ECO:0000313" key="4">
    <source>
        <dbReference type="Proteomes" id="UP000694416"/>
    </source>
</evidence>
<feature type="domain" description="Golgin subfamily A conserved" evidence="2">
    <location>
        <begin position="15"/>
        <end position="128"/>
    </location>
</feature>
<protein>
    <recommendedName>
        <fullName evidence="2">Golgin subfamily A conserved domain-containing protein</fullName>
    </recommendedName>
</protein>
<feature type="region of interest" description="Disordered" evidence="1">
    <location>
        <begin position="116"/>
        <end position="139"/>
    </location>
</feature>
<sequence length="168" mass="18964">MGIPPCALTPRVFLQVELKSQEAQNLQQQPDCYLGHLQQYMATYQQQVAAYQQLTSEEAALHRELLQQTQLMNQLQQETWGKAVVEMACQKLQETQGKELQQNQQLTAQLRLMALPGEGTGDHSEEEERAPGGRGGCEQHRIEDLEETFRTAGHYADRVPALSSASIW</sequence>
<evidence type="ECO:0000313" key="3">
    <source>
        <dbReference type="Ensembl" id="ENSPTEP00000018839.1"/>
    </source>
</evidence>
<dbReference type="Ensembl" id="ENSPTET00000027580.1">
    <property type="protein sequence ID" value="ENSPTEP00000018839.1"/>
    <property type="gene ID" value="ENSPTEG00000020240.1"/>
</dbReference>
<keyword evidence="4" id="KW-1185">Reference proteome</keyword>
<evidence type="ECO:0000259" key="2">
    <source>
        <dbReference type="Pfam" id="PF15070"/>
    </source>
</evidence>
<evidence type="ECO:0000256" key="1">
    <source>
        <dbReference type="SAM" id="MobiDB-lite"/>
    </source>
</evidence>